<dbReference type="Gene3D" id="1.25.40.10">
    <property type="entry name" value="Tetratricopeptide repeat domain"/>
    <property type="match status" value="1"/>
</dbReference>
<dbReference type="GeneID" id="72062512"/>
<evidence type="ECO:0008006" key="4">
    <source>
        <dbReference type="Google" id="ProtNLM"/>
    </source>
</evidence>
<dbReference type="RefSeq" id="XP_047837329.1">
    <property type="nucleotide sequence ID" value="XM_047981369.1"/>
</dbReference>
<gene>
    <name evidence="2" type="ORF">JDV02_000547</name>
</gene>
<dbReference type="Proteomes" id="UP000829364">
    <property type="component" value="Chromosome 1"/>
</dbReference>
<keyword evidence="3" id="KW-1185">Reference proteome</keyword>
<dbReference type="AlphaFoldDB" id="A0A9Q8V5M6"/>
<protein>
    <recommendedName>
        <fullName evidence="4">DUF924-domain-containing protein</fullName>
    </recommendedName>
</protein>
<dbReference type="Gene3D" id="1.20.58.320">
    <property type="entry name" value="TPR-like"/>
    <property type="match status" value="1"/>
</dbReference>
<dbReference type="Pfam" id="PF06041">
    <property type="entry name" value="DUF924"/>
    <property type="match status" value="1"/>
</dbReference>
<evidence type="ECO:0000313" key="2">
    <source>
        <dbReference type="EMBL" id="UNI13848.1"/>
    </source>
</evidence>
<sequence>MLNVALPFQRRRLRIDQQAPCLPSPRTLPFSDAASQPPETPPASAELLAGSMSMSAAARIRIPSLRPLRHAARSSRAFASAQQSPRLAPFSSCDNALPQGLRTPRTTCSVSGASRGFASTASLGGSDSLSYHANMSSAIKDAVTPALLREVRDFWFEHLTNPKALIMPSFEDNKRWFFGGAALDEACTKRFAPTLEAIRSAGVTSGSEVLSAVGPLTDPCDWMSLIILLDQIPRNCYRGDAARVVFTVFDPLAQDVALAAMAAGVPDGEPQIRWRFAYRSWFYMPLMHSEDAATHDKAVAEYEKMLADVKSLLPADGDGSRTSSSAAAAGEDDEYKAGAREVVRADVEAATKLAGMSLEFEKKHYDIIKRFGRYPHRNKAMGREPTKEEVEYLANGGETFSQ</sequence>
<dbReference type="EMBL" id="CP086354">
    <property type="protein sequence ID" value="UNI13848.1"/>
    <property type="molecule type" value="Genomic_DNA"/>
</dbReference>
<name>A0A9Q8V5M6_9HYPO</name>
<organism evidence="2 3">
    <name type="scientific">Purpureocillium takamizusanense</name>
    <dbReference type="NCBI Taxonomy" id="2060973"/>
    <lineage>
        <taxon>Eukaryota</taxon>
        <taxon>Fungi</taxon>
        <taxon>Dikarya</taxon>
        <taxon>Ascomycota</taxon>
        <taxon>Pezizomycotina</taxon>
        <taxon>Sordariomycetes</taxon>
        <taxon>Hypocreomycetidae</taxon>
        <taxon>Hypocreales</taxon>
        <taxon>Ophiocordycipitaceae</taxon>
        <taxon>Purpureocillium</taxon>
    </lineage>
</organism>
<dbReference type="OrthoDB" id="414698at2759"/>
<dbReference type="KEGG" id="ptkz:JDV02_000547"/>
<reference evidence="2" key="1">
    <citation type="submission" date="2021-11" db="EMBL/GenBank/DDBJ databases">
        <title>Purpureocillium_takamizusanense_genome.</title>
        <authorList>
            <person name="Nguyen N.-H."/>
        </authorList>
    </citation>
    <scope>NUCLEOTIDE SEQUENCE</scope>
    <source>
        <strain evidence="2">PT3</strain>
    </source>
</reference>
<dbReference type="InterPro" id="IPR010323">
    <property type="entry name" value="DUF924"/>
</dbReference>
<proteinExistence type="predicted"/>
<feature type="region of interest" description="Disordered" evidence="1">
    <location>
        <begin position="20"/>
        <end position="45"/>
    </location>
</feature>
<evidence type="ECO:0000256" key="1">
    <source>
        <dbReference type="SAM" id="MobiDB-lite"/>
    </source>
</evidence>
<accession>A0A9Q8V5M6</accession>
<dbReference type="InterPro" id="IPR011990">
    <property type="entry name" value="TPR-like_helical_dom_sf"/>
</dbReference>
<dbReference type="SUPFAM" id="SSF48452">
    <property type="entry name" value="TPR-like"/>
    <property type="match status" value="1"/>
</dbReference>
<evidence type="ECO:0000313" key="3">
    <source>
        <dbReference type="Proteomes" id="UP000829364"/>
    </source>
</evidence>